<evidence type="ECO:0000256" key="1">
    <source>
        <dbReference type="ARBA" id="ARBA00023002"/>
    </source>
</evidence>
<dbReference type="Gene3D" id="3.30.9.10">
    <property type="entry name" value="D-Amino Acid Oxidase, subunit A, domain 2"/>
    <property type="match status" value="1"/>
</dbReference>
<dbReference type="PANTHER" id="PTHR13847:SF289">
    <property type="entry name" value="GLYCINE OXIDASE"/>
    <property type="match status" value="1"/>
</dbReference>
<dbReference type="InterPro" id="IPR036188">
    <property type="entry name" value="FAD/NAD-bd_sf"/>
</dbReference>
<name>A0AAN9U5L3_9PEZI</name>
<sequence length="409" mass="42960">MATTSTTHRALHPASYLDPSPHHQQPLEKSMSVLAGSSGGGSPNVVVIGGGIVGASIAWHLSHEANVTVVASELGGVATPNSFAWINAAAGNPKFYYDLRHYSMHHWRELTDGAGGGLLPGLPVHWGGSLSWDMSPEELEAYRKEHAAWGYDIVRVEQTEIAEREPEIADSSLPEWGLYVDEEGSVEAADAALLFLEDAKARGAKVISDAVTGFVKKQADGSVGGVVTSSSGELSADHVVLAGGFGSVALLAAENITLPVTTKAGLLIHTKPTTPGRTLLHGVVYETDLHMRQTLDGRILAGTDEAGGDPGPDPQKTAEELLATLKAALNDSDELELDYYTIGHRPTPQDGYPILGKTGLEGLTLAVMHSGVSLAAGVGQLLTKLVLTGESDPLLADFALSRFNLTSTK</sequence>
<evidence type="ECO:0000313" key="5">
    <source>
        <dbReference type="Proteomes" id="UP001320420"/>
    </source>
</evidence>
<evidence type="ECO:0000259" key="3">
    <source>
        <dbReference type="Pfam" id="PF01266"/>
    </source>
</evidence>
<dbReference type="Proteomes" id="UP001320420">
    <property type="component" value="Unassembled WGS sequence"/>
</dbReference>
<keyword evidence="1" id="KW-0560">Oxidoreductase</keyword>
<reference evidence="4 5" key="1">
    <citation type="submission" date="2024-02" db="EMBL/GenBank/DDBJ databases">
        <title>De novo assembly and annotation of 12 fungi associated with fruit tree decline syndrome in Ontario, Canada.</title>
        <authorList>
            <person name="Sulman M."/>
            <person name="Ellouze W."/>
            <person name="Ilyukhin E."/>
        </authorList>
    </citation>
    <scope>NUCLEOTIDE SEQUENCE [LARGE SCALE GENOMIC DNA]</scope>
    <source>
        <strain evidence="4 5">M11/M66-122</strain>
    </source>
</reference>
<dbReference type="PANTHER" id="PTHR13847">
    <property type="entry name" value="SARCOSINE DEHYDROGENASE-RELATED"/>
    <property type="match status" value="1"/>
</dbReference>
<evidence type="ECO:0000256" key="2">
    <source>
        <dbReference type="SAM" id="MobiDB-lite"/>
    </source>
</evidence>
<protein>
    <recommendedName>
        <fullName evidence="3">FAD dependent oxidoreductase domain-containing protein</fullName>
    </recommendedName>
</protein>
<proteinExistence type="predicted"/>
<organism evidence="4 5">
    <name type="scientific">Diatrype stigma</name>
    <dbReference type="NCBI Taxonomy" id="117547"/>
    <lineage>
        <taxon>Eukaryota</taxon>
        <taxon>Fungi</taxon>
        <taxon>Dikarya</taxon>
        <taxon>Ascomycota</taxon>
        <taxon>Pezizomycotina</taxon>
        <taxon>Sordariomycetes</taxon>
        <taxon>Xylariomycetidae</taxon>
        <taxon>Xylariales</taxon>
        <taxon>Diatrypaceae</taxon>
        <taxon>Diatrype</taxon>
    </lineage>
</organism>
<feature type="region of interest" description="Disordered" evidence="2">
    <location>
        <begin position="1"/>
        <end position="25"/>
    </location>
</feature>
<dbReference type="GO" id="GO:0005737">
    <property type="term" value="C:cytoplasm"/>
    <property type="evidence" value="ECO:0007669"/>
    <property type="project" value="TreeGrafter"/>
</dbReference>
<dbReference type="SUPFAM" id="SSF51905">
    <property type="entry name" value="FAD/NAD(P)-binding domain"/>
    <property type="match status" value="1"/>
</dbReference>
<dbReference type="Gene3D" id="3.50.50.60">
    <property type="entry name" value="FAD/NAD(P)-binding domain"/>
    <property type="match status" value="1"/>
</dbReference>
<dbReference type="EMBL" id="JAKJXP020000173">
    <property type="protein sequence ID" value="KAK7740014.1"/>
    <property type="molecule type" value="Genomic_DNA"/>
</dbReference>
<keyword evidence="5" id="KW-1185">Reference proteome</keyword>
<evidence type="ECO:0000313" key="4">
    <source>
        <dbReference type="EMBL" id="KAK7740014.1"/>
    </source>
</evidence>
<dbReference type="InterPro" id="IPR006076">
    <property type="entry name" value="FAD-dep_OxRdtase"/>
</dbReference>
<accession>A0AAN9U5L3</accession>
<dbReference type="GO" id="GO:0016491">
    <property type="term" value="F:oxidoreductase activity"/>
    <property type="evidence" value="ECO:0007669"/>
    <property type="project" value="UniProtKB-KW"/>
</dbReference>
<feature type="domain" description="FAD dependent oxidoreductase" evidence="3">
    <location>
        <begin position="45"/>
        <end position="385"/>
    </location>
</feature>
<gene>
    <name evidence="4" type="ORF">SLS62_011157</name>
</gene>
<comment type="caution">
    <text evidence="4">The sequence shown here is derived from an EMBL/GenBank/DDBJ whole genome shotgun (WGS) entry which is preliminary data.</text>
</comment>
<dbReference type="AlphaFoldDB" id="A0AAN9U5L3"/>
<dbReference type="Pfam" id="PF01266">
    <property type="entry name" value="DAO"/>
    <property type="match status" value="1"/>
</dbReference>